<accession>A0A9Q1GQC3</accession>
<reference evidence="1" key="1">
    <citation type="submission" date="2022-04" db="EMBL/GenBank/DDBJ databases">
        <title>Carnegiea gigantea Genome sequencing and assembly v2.</title>
        <authorList>
            <person name="Copetti D."/>
            <person name="Sanderson M.J."/>
            <person name="Burquez A."/>
            <person name="Wojciechowski M.F."/>
        </authorList>
    </citation>
    <scope>NUCLEOTIDE SEQUENCE</scope>
    <source>
        <strain evidence="1">SGP5-SGP5p</strain>
        <tissue evidence="1">Aerial part</tissue>
    </source>
</reference>
<proteinExistence type="predicted"/>
<evidence type="ECO:0000313" key="1">
    <source>
        <dbReference type="EMBL" id="KAJ8423354.1"/>
    </source>
</evidence>
<sequence>MAAADSHLENGIFGCVLYYNEQEPINKGNNASKQIFLHCICLCESHLLTYTAILHAQKTSFKYQEFYKNQLASLEYGRFSKLLPILSYVFTNPHIIVDVLPYPIVHYIYSVFLPILRSEHFFLVIFQFAYKTVNIIDNLTLPENPSTRYGNYDTLLLQITFTNAETLLLKGNINLHDCEIYIMRHMETYYGDLQSWDDGFQKEREALLRTLRAKYASRILLYLDNMLRDNTLRKGKLEAKARQQ</sequence>
<dbReference type="OrthoDB" id="1749240at2759"/>
<dbReference type="InterPro" id="IPR038765">
    <property type="entry name" value="Papain-like_cys_pep_sf"/>
</dbReference>
<dbReference type="AlphaFoldDB" id="A0A9Q1GQC3"/>
<gene>
    <name evidence="1" type="ORF">Cgig2_026114</name>
</gene>
<evidence type="ECO:0000313" key="2">
    <source>
        <dbReference type="Proteomes" id="UP001153076"/>
    </source>
</evidence>
<name>A0A9Q1GQC3_9CARY</name>
<comment type="caution">
    <text evidence="1">The sequence shown here is derived from an EMBL/GenBank/DDBJ whole genome shotgun (WGS) entry which is preliminary data.</text>
</comment>
<dbReference type="EMBL" id="JAKOGI010001987">
    <property type="protein sequence ID" value="KAJ8423354.1"/>
    <property type="molecule type" value="Genomic_DNA"/>
</dbReference>
<dbReference type="Proteomes" id="UP001153076">
    <property type="component" value="Unassembled WGS sequence"/>
</dbReference>
<protein>
    <submittedName>
        <fullName evidence="1">Uncharacterized protein</fullName>
    </submittedName>
</protein>
<organism evidence="1 2">
    <name type="scientific">Carnegiea gigantea</name>
    <dbReference type="NCBI Taxonomy" id="171969"/>
    <lineage>
        <taxon>Eukaryota</taxon>
        <taxon>Viridiplantae</taxon>
        <taxon>Streptophyta</taxon>
        <taxon>Embryophyta</taxon>
        <taxon>Tracheophyta</taxon>
        <taxon>Spermatophyta</taxon>
        <taxon>Magnoliopsida</taxon>
        <taxon>eudicotyledons</taxon>
        <taxon>Gunneridae</taxon>
        <taxon>Pentapetalae</taxon>
        <taxon>Caryophyllales</taxon>
        <taxon>Cactineae</taxon>
        <taxon>Cactaceae</taxon>
        <taxon>Cactoideae</taxon>
        <taxon>Echinocereeae</taxon>
        <taxon>Carnegiea</taxon>
    </lineage>
</organism>
<dbReference type="Gene3D" id="3.40.395.10">
    <property type="entry name" value="Adenoviral Proteinase, Chain A"/>
    <property type="match status" value="1"/>
</dbReference>
<dbReference type="SUPFAM" id="SSF54001">
    <property type="entry name" value="Cysteine proteinases"/>
    <property type="match status" value="1"/>
</dbReference>
<keyword evidence="2" id="KW-1185">Reference proteome</keyword>